<dbReference type="GO" id="GO:0009228">
    <property type="term" value="P:thiamine biosynthetic process"/>
    <property type="evidence" value="ECO:0007669"/>
    <property type="project" value="UniProtKB-KW"/>
</dbReference>
<protein>
    <submittedName>
        <fullName evidence="4">Thiamine-phosphate synthase</fullName>
    </submittedName>
</protein>
<dbReference type="RefSeq" id="WP_222874739.1">
    <property type="nucleotide sequence ID" value="NZ_AP023361.1"/>
</dbReference>
<name>A0A6S6QPW5_9HYPH</name>
<dbReference type="CDD" id="cd00564">
    <property type="entry name" value="TMP_TenI"/>
    <property type="match status" value="1"/>
</dbReference>
<dbReference type="KEGG" id="tso:IZ6_17940"/>
<feature type="domain" description="Thiamine phosphate synthase/TenI" evidence="3">
    <location>
        <begin position="8"/>
        <end position="184"/>
    </location>
</feature>
<proteinExistence type="predicted"/>
<evidence type="ECO:0000259" key="3">
    <source>
        <dbReference type="Pfam" id="PF02581"/>
    </source>
</evidence>
<evidence type="ECO:0000256" key="2">
    <source>
        <dbReference type="ARBA" id="ARBA00022977"/>
    </source>
</evidence>
<dbReference type="GO" id="GO:0005737">
    <property type="term" value="C:cytoplasm"/>
    <property type="evidence" value="ECO:0007669"/>
    <property type="project" value="TreeGrafter"/>
</dbReference>
<evidence type="ECO:0000313" key="4">
    <source>
        <dbReference type="EMBL" id="BCJ91059.1"/>
    </source>
</evidence>
<evidence type="ECO:0000256" key="1">
    <source>
        <dbReference type="ARBA" id="ARBA00004948"/>
    </source>
</evidence>
<keyword evidence="2" id="KW-0784">Thiamine biosynthesis</keyword>
<accession>A0A6S6QPW5</accession>
<dbReference type="AlphaFoldDB" id="A0A6S6QPW5"/>
<dbReference type="Gene3D" id="3.20.20.70">
    <property type="entry name" value="Aldolase class I"/>
    <property type="match status" value="1"/>
</dbReference>
<dbReference type="InterPro" id="IPR022998">
    <property type="entry name" value="ThiamineP_synth_TenI"/>
</dbReference>
<reference evidence="4 5" key="1">
    <citation type="submission" date="2020-08" db="EMBL/GenBank/DDBJ databases">
        <title>Genome sequence of Rhizobiales bacterium strain IZ6.</title>
        <authorList>
            <person name="Nakai R."/>
            <person name="Naganuma T."/>
        </authorList>
    </citation>
    <scope>NUCLEOTIDE SEQUENCE [LARGE SCALE GENOMIC DNA]</scope>
    <source>
        <strain evidence="4 5">IZ6</strain>
    </source>
</reference>
<organism evidence="4 5">
    <name type="scientific">Terrihabitans soli</name>
    <dbReference type="NCBI Taxonomy" id="708113"/>
    <lineage>
        <taxon>Bacteria</taxon>
        <taxon>Pseudomonadati</taxon>
        <taxon>Pseudomonadota</taxon>
        <taxon>Alphaproteobacteria</taxon>
        <taxon>Hyphomicrobiales</taxon>
        <taxon>Terrihabitans</taxon>
    </lineage>
</organism>
<comment type="pathway">
    <text evidence="1">Cofactor biosynthesis; thiamine diphosphate biosynthesis.</text>
</comment>
<dbReference type="InterPro" id="IPR036206">
    <property type="entry name" value="ThiamineP_synth_sf"/>
</dbReference>
<keyword evidence="5" id="KW-1185">Reference proteome</keyword>
<gene>
    <name evidence="4" type="primary">thiE</name>
    <name evidence="4" type="ORF">IZ6_17940</name>
</gene>
<dbReference type="EMBL" id="AP023361">
    <property type="protein sequence ID" value="BCJ91059.1"/>
    <property type="molecule type" value="Genomic_DNA"/>
</dbReference>
<dbReference type="PANTHER" id="PTHR20857:SF15">
    <property type="entry name" value="THIAMINE-PHOSPHATE SYNTHASE"/>
    <property type="match status" value="1"/>
</dbReference>
<dbReference type="PANTHER" id="PTHR20857">
    <property type="entry name" value="THIAMINE-PHOSPHATE PYROPHOSPHORYLASE"/>
    <property type="match status" value="1"/>
</dbReference>
<dbReference type="InterPro" id="IPR013785">
    <property type="entry name" value="Aldolase_TIM"/>
</dbReference>
<dbReference type="Proteomes" id="UP000515317">
    <property type="component" value="Chromosome"/>
</dbReference>
<dbReference type="Pfam" id="PF02581">
    <property type="entry name" value="TMP-TENI"/>
    <property type="match status" value="1"/>
</dbReference>
<dbReference type="GO" id="GO:0004789">
    <property type="term" value="F:thiamine-phosphate diphosphorylase activity"/>
    <property type="evidence" value="ECO:0007669"/>
    <property type="project" value="TreeGrafter"/>
</dbReference>
<sequence length="209" mass="22337">MADLPRILVITDRTQVRTTVENVVRAVCKEAGCTWVLLRDRDLPPLERRRMAQRLREVTNECKAKLSISSDAQLAADVGAEGVHLQRVSDIDGVRALLPKGWIGVSAHSVAEVRLAKEEGADYVTLSPIFPTESKPGYGPPLGLETIREASAIGIPIFALGGITPRSGFSCVEAGAYGFAVMGTVMRASSPGKVIRDYAAAFATSSSRA</sequence>
<dbReference type="SUPFAM" id="SSF51391">
    <property type="entry name" value="Thiamin phosphate synthase"/>
    <property type="match status" value="1"/>
</dbReference>
<evidence type="ECO:0000313" key="5">
    <source>
        <dbReference type="Proteomes" id="UP000515317"/>
    </source>
</evidence>